<evidence type="ECO:0000313" key="2">
    <source>
        <dbReference type="Proteomes" id="UP000031563"/>
    </source>
</evidence>
<sequence>MKEFCGRDSNILSQLLIFCNSVNIFEEGNVLRKKQVAVTAKLK</sequence>
<dbReference type="STRING" id="1221996.QY95_04050"/>
<organism evidence="1 2">
    <name type="scientific">Bacillus thermotolerans</name>
    <name type="common">Quasibacillus thermotolerans</name>
    <dbReference type="NCBI Taxonomy" id="1221996"/>
    <lineage>
        <taxon>Bacteria</taxon>
        <taxon>Bacillati</taxon>
        <taxon>Bacillota</taxon>
        <taxon>Bacilli</taxon>
        <taxon>Bacillales</taxon>
        <taxon>Bacillaceae</taxon>
        <taxon>Bacillus</taxon>
    </lineage>
</organism>
<accession>A0A0F5HLA1</accession>
<dbReference type="EMBL" id="JWIR02000089">
    <property type="protein sequence ID" value="KKB34164.1"/>
    <property type="molecule type" value="Genomic_DNA"/>
</dbReference>
<gene>
    <name evidence="1" type="ORF">QY95_04050</name>
</gene>
<dbReference type="Proteomes" id="UP000031563">
    <property type="component" value="Unassembled WGS sequence"/>
</dbReference>
<keyword evidence="2" id="KW-1185">Reference proteome</keyword>
<name>A0A0F5HLA1_BACTR</name>
<evidence type="ECO:0000313" key="1">
    <source>
        <dbReference type="EMBL" id="KKB34164.1"/>
    </source>
</evidence>
<proteinExistence type="predicted"/>
<dbReference type="AlphaFoldDB" id="A0A0F5HLA1"/>
<comment type="caution">
    <text evidence="1">The sequence shown here is derived from an EMBL/GenBank/DDBJ whole genome shotgun (WGS) entry which is preliminary data.</text>
</comment>
<reference evidence="1" key="1">
    <citation type="submission" date="2015-02" db="EMBL/GenBank/DDBJ databases">
        <title>Genome Assembly of Bacillaceae bacterium MTCC 8252.</title>
        <authorList>
            <person name="Verma A."/>
            <person name="Khatri I."/>
            <person name="Mual P."/>
            <person name="Subramanian S."/>
            <person name="Krishnamurthi S."/>
        </authorList>
    </citation>
    <scope>NUCLEOTIDE SEQUENCE [LARGE SCALE GENOMIC DNA]</scope>
    <source>
        <strain evidence="1">MTCC 8252</strain>
    </source>
</reference>
<protein>
    <submittedName>
        <fullName evidence="1">Uncharacterized protein</fullName>
    </submittedName>
</protein>